<evidence type="ECO:0000259" key="5">
    <source>
        <dbReference type="Pfam" id="PF01258"/>
    </source>
</evidence>
<reference evidence="6 7" key="1">
    <citation type="journal article" date="2015" name="Stand. Genomic Sci.">
        <title>Genomic Encyclopedia of Bacterial and Archaeal Type Strains, Phase III: the genomes of soil and plant-associated and newly described type strains.</title>
        <authorList>
            <person name="Whitman W.B."/>
            <person name="Woyke T."/>
            <person name="Klenk H.P."/>
            <person name="Zhou Y."/>
            <person name="Lilburn T.G."/>
            <person name="Beck B.J."/>
            <person name="De Vos P."/>
            <person name="Vandamme P."/>
            <person name="Eisen J.A."/>
            <person name="Garrity G."/>
            <person name="Hugenholtz P."/>
            <person name="Kyrpides N.C."/>
        </authorList>
    </citation>
    <scope>NUCLEOTIDE SEQUENCE [LARGE SCALE GENOMIC DNA]</scope>
    <source>
        <strain evidence="6 7">VKM Ac-2538</strain>
    </source>
</reference>
<evidence type="ECO:0000313" key="7">
    <source>
        <dbReference type="Proteomes" id="UP000295818"/>
    </source>
</evidence>
<keyword evidence="1" id="KW-0479">Metal-binding</keyword>
<dbReference type="EMBL" id="SLWM01000023">
    <property type="protein sequence ID" value="TCO13206.1"/>
    <property type="molecule type" value="Genomic_DNA"/>
</dbReference>
<keyword evidence="3" id="KW-0862">Zinc</keyword>
<dbReference type="InterPro" id="IPR000962">
    <property type="entry name" value="Znf_DskA_TraR"/>
</dbReference>
<feature type="domain" description="Zinc finger DksA/TraR C4-type" evidence="5">
    <location>
        <begin position="86"/>
        <end position="118"/>
    </location>
</feature>
<accession>A0ABY2BAD4</accession>
<dbReference type="PANTHER" id="PTHR33823:SF4">
    <property type="entry name" value="GENERAL STRESS PROTEIN 16O"/>
    <property type="match status" value="1"/>
</dbReference>
<keyword evidence="7" id="KW-1185">Reference proteome</keyword>
<gene>
    <name evidence="6" type="ORF">EV644_12338</name>
</gene>
<dbReference type="SUPFAM" id="SSF57716">
    <property type="entry name" value="Glucocorticoid receptor-like (DNA-binding domain)"/>
    <property type="match status" value="1"/>
</dbReference>
<dbReference type="Pfam" id="PF01258">
    <property type="entry name" value="zf-dskA_traR"/>
    <property type="match status" value="1"/>
</dbReference>
<evidence type="ECO:0000256" key="4">
    <source>
        <dbReference type="PROSITE-ProRule" id="PRU00510"/>
    </source>
</evidence>
<comment type="caution">
    <text evidence="6">The sequence shown here is derived from an EMBL/GenBank/DDBJ whole genome shotgun (WGS) entry which is preliminary data.</text>
</comment>
<evidence type="ECO:0000256" key="1">
    <source>
        <dbReference type="ARBA" id="ARBA00022723"/>
    </source>
</evidence>
<sequence length="123" mass="13605">MKYVFAAIGEVQIGPKALAALRAQLHDEQTFRLEQLEGISEVWPLSVGRRDDQQTLAREEVLNALAAAARVVLADVEAALSRMDAGRYGSCHLCDWPIPVQRLKIVPHARYCEPCHQLTEAAA</sequence>
<evidence type="ECO:0000313" key="6">
    <source>
        <dbReference type="EMBL" id="TCO13206.1"/>
    </source>
</evidence>
<proteinExistence type="predicted"/>
<organism evidence="6 7">
    <name type="scientific">Kribbella orskensis</name>
    <dbReference type="NCBI Taxonomy" id="2512216"/>
    <lineage>
        <taxon>Bacteria</taxon>
        <taxon>Bacillati</taxon>
        <taxon>Actinomycetota</taxon>
        <taxon>Actinomycetes</taxon>
        <taxon>Propionibacteriales</taxon>
        <taxon>Kribbellaceae</taxon>
        <taxon>Kribbella</taxon>
    </lineage>
</organism>
<feature type="zinc finger region" description="dksA C4-type" evidence="4">
    <location>
        <begin position="91"/>
        <end position="115"/>
    </location>
</feature>
<evidence type="ECO:0000256" key="2">
    <source>
        <dbReference type="ARBA" id="ARBA00022771"/>
    </source>
</evidence>
<dbReference type="Proteomes" id="UP000295818">
    <property type="component" value="Unassembled WGS sequence"/>
</dbReference>
<name>A0ABY2BAD4_9ACTN</name>
<evidence type="ECO:0000256" key="3">
    <source>
        <dbReference type="ARBA" id="ARBA00022833"/>
    </source>
</evidence>
<keyword evidence="2" id="KW-0863">Zinc-finger</keyword>
<dbReference type="PROSITE" id="PS51128">
    <property type="entry name" value="ZF_DKSA_2"/>
    <property type="match status" value="1"/>
</dbReference>
<protein>
    <submittedName>
        <fullName evidence="6">TraR/DksA family transcriptional regulator</fullName>
    </submittedName>
</protein>
<dbReference type="PANTHER" id="PTHR33823">
    <property type="entry name" value="RNA POLYMERASE-BINDING TRANSCRIPTION FACTOR DKSA-RELATED"/>
    <property type="match status" value="1"/>
</dbReference>
<dbReference type="Gene3D" id="1.20.120.910">
    <property type="entry name" value="DksA, coiled-coil domain"/>
    <property type="match status" value="1"/>
</dbReference>